<dbReference type="InterPro" id="IPR013830">
    <property type="entry name" value="SGNH_hydro"/>
</dbReference>
<dbReference type="InterPro" id="IPR032740">
    <property type="entry name" value="GxDLY"/>
</dbReference>
<reference evidence="4" key="1">
    <citation type="submission" date="2021-04" db="EMBL/GenBank/DDBJ databases">
        <authorList>
            <person name="Rodrigo-Torres L."/>
            <person name="Arahal R. D."/>
            <person name="Lucena T."/>
        </authorList>
    </citation>
    <scope>NUCLEOTIDE SEQUENCE</scope>
    <source>
        <strain evidence="4">CECT 9275</strain>
    </source>
</reference>
<evidence type="ECO:0000259" key="1">
    <source>
        <dbReference type="Pfam" id="PF13472"/>
    </source>
</evidence>
<evidence type="ECO:0008006" key="6">
    <source>
        <dbReference type="Google" id="ProtNLM"/>
    </source>
</evidence>
<evidence type="ECO:0000313" key="5">
    <source>
        <dbReference type="Proteomes" id="UP000680038"/>
    </source>
</evidence>
<proteinExistence type="predicted"/>
<dbReference type="EMBL" id="CAJRAF010000002">
    <property type="protein sequence ID" value="CAG5004596.1"/>
    <property type="molecule type" value="Genomic_DNA"/>
</dbReference>
<feature type="domain" description="SGNH hydrolase-type esterase" evidence="1">
    <location>
        <begin position="417"/>
        <end position="580"/>
    </location>
</feature>
<dbReference type="PANTHER" id="PTHR30383">
    <property type="entry name" value="THIOESTERASE 1/PROTEASE 1/LYSOPHOSPHOLIPASE L1"/>
    <property type="match status" value="1"/>
</dbReference>
<dbReference type="Pfam" id="PF14607">
    <property type="entry name" value="GxDLY"/>
    <property type="match status" value="1"/>
</dbReference>
<organism evidence="4 5">
    <name type="scientific">Dyadobacter helix</name>
    <dbReference type="NCBI Taxonomy" id="2822344"/>
    <lineage>
        <taxon>Bacteria</taxon>
        <taxon>Pseudomonadati</taxon>
        <taxon>Bacteroidota</taxon>
        <taxon>Cytophagia</taxon>
        <taxon>Cytophagales</taxon>
        <taxon>Spirosomataceae</taxon>
        <taxon>Dyadobacter</taxon>
    </lineage>
</organism>
<name>A0A916JEU3_9BACT</name>
<dbReference type="SUPFAM" id="SSF52266">
    <property type="entry name" value="SGNH hydrolase"/>
    <property type="match status" value="2"/>
</dbReference>
<evidence type="ECO:0000259" key="3">
    <source>
        <dbReference type="Pfam" id="PF14607"/>
    </source>
</evidence>
<feature type="domain" description="SGNH hydrolase-type esterase N-terminal" evidence="3">
    <location>
        <begin position="27"/>
        <end position="178"/>
    </location>
</feature>
<dbReference type="InterPro" id="IPR051532">
    <property type="entry name" value="Ester_Hydrolysis_Enzymes"/>
</dbReference>
<dbReference type="Gene3D" id="2.60.120.260">
    <property type="entry name" value="Galactose-binding domain-like"/>
    <property type="match status" value="1"/>
</dbReference>
<dbReference type="CDD" id="cd01844">
    <property type="entry name" value="SGNH_hydrolase_like_6"/>
    <property type="match status" value="1"/>
</dbReference>
<dbReference type="Proteomes" id="UP000680038">
    <property type="component" value="Unassembled WGS sequence"/>
</dbReference>
<keyword evidence="5" id="KW-1185">Reference proteome</keyword>
<dbReference type="Gene3D" id="3.40.50.1110">
    <property type="entry name" value="SGNH hydrolase"/>
    <property type="match status" value="2"/>
</dbReference>
<dbReference type="InterPro" id="IPR036514">
    <property type="entry name" value="SGNH_hydro_sf"/>
</dbReference>
<evidence type="ECO:0000259" key="2">
    <source>
        <dbReference type="Pfam" id="PF14606"/>
    </source>
</evidence>
<evidence type="ECO:0000313" key="4">
    <source>
        <dbReference type="EMBL" id="CAG5004596.1"/>
    </source>
</evidence>
<gene>
    <name evidence="4" type="ORF">DYBT9275_03403</name>
</gene>
<dbReference type="PANTHER" id="PTHR30383:SF5">
    <property type="entry name" value="SGNH HYDROLASE-TYPE ESTERASE DOMAIN-CONTAINING PROTEIN"/>
    <property type="match status" value="1"/>
</dbReference>
<dbReference type="AlphaFoldDB" id="A0A916JEU3"/>
<dbReference type="Pfam" id="PF14606">
    <property type="entry name" value="Lipase_GDSL_3"/>
    <property type="match status" value="1"/>
</dbReference>
<accession>A0A916JEU3</accession>
<comment type="caution">
    <text evidence="4">The sequence shown here is derived from an EMBL/GenBank/DDBJ whole genome shotgun (WGS) entry which is preliminary data.</text>
</comment>
<dbReference type="GO" id="GO:0004622">
    <property type="term" value="F:phosphatidylcholine lysophospholipase activity"/>
    <property type="evidence" value="ECO:0007669"/>
    <property type="project" value="TreeGrafter"/>
</dbReference>
<dbReference type="RefSeq" id="WP_215239908.1">
    <property type="nucleotide sequence ID" value="NZ_CAJRAF010000002.1"/>
</dbReference>
<protein>
    <recommendedName>
        <fullName evidence="6">Acetylhydrolase</fullName>
    </recommendedName>
</protein>
<sequence length="591" mass="66788">MRNRFLLFIISLELLGGYCFGQEVQYSWWDPTSASAPVIEGQAWPKELADPYDRLPARARDKVRDQVWGLSKQAAGLMIRFRSNANEIKIRYAVGGKHGFPHMPATGVSGVDLYAISSDGEWRWAAGKYAFGDTIVYNFRNLEPNDGYHKLGREYRLFLPLYNEVKWLQIGVPQGAAFNPLTVRQEKPIVVYGTSIAQGACASRPGMAWTAILGRKLDRPLINLGFSGNGRLEPELIEMIGEIDAKVYILDCLPNLTVRPDTKHTLEDVRNLILSSVKTLRQKRPQTPIVLAEHAGYTDDAINATNRKYYKDINEITRKAFAELKQDGTSNIYLIGKQEFDQDIETMVDGIHPSDLGMMRYAQGYEKNLRVILKEPDGRVSTTKPIVQLRELYNYDWEARHKAILDVARTGSPKTVVIGNSITHFWGGLPKGPRAVGQDSWGKTFGEKNVLNMAYGWDRIENVLWRVYHGELDGYNAERIVVNIGTNNLHLNTDDEILKGWDLLIEAIKNRQSKARIFMVGIYPRRSQEERVADLNEKLMILAGQKDVGFIDPGKVFLKDGKIDESMFSDGLHPNAKGYSILGEAMKPLIR</sequence>
<feature type="domain" description="SGNH hydrolase-type esterase" evidence="2">
    <location>
        <begin position="186"/>
        <end position="370"/>
    </location>
</feature>
<dbReference type="Pfam" id="PF13472">
    <property type="entry name" value="Lipase_GDSL_2"/>
    <property type="match status" value="1"/>
</dbReference>